<protein>
    <recommendedName>
        <fullName evidence="1">DUF6630 domain-containing protein</fullName>
    </recommendedName>
</protein>
<dbReference type="EMBL" id="QJKK01000001">
    <property type="protein sequence ID" value="RAL27085.1"/>
    <property type="molecule type" value="Genomic_DNA"/>
</dbReference>
<feature type="domain" description="DUF6630" evidence="1">
    <location>
        <begin position="10"/>
        <end position="165"/>
    </location>
</feature>
<sequence length="189" mass="21807">MGIKQSNESLLELCELILPEDSSLHHEVCLSMDQPEKYLELFPSLKIYDQQSQLPWFALLHGLQTRGFMYELTSRTQAQYLDFYPNSISSHVRSNYSLIREDSHSASEYAHQYINQLLSITSEYLYPYGYVLGEWTSPAHPSYITLMPRGIATKCRSQAKKAGYGEIFIHPSFRYGLSQIDQKISYCLA</sequence>
<proteinExistence type="predicted"/>
<organism evidence="2 3">
    <name type="scientific">Thermoflavimicrobium daqui</name>
    <dbReference type="NCBI Taxonomy" id="2137476"/>
    <lineage>
        <taxon>Bacteria</taxon>
        <taxon>Bacillati</taxon>
        <taxon>Bacillota</taxon>
        <taxon>Bacilli</taxon>
        <taxon>Bacillales</taxon>
        <taxon>Thermoactinomycetaceae</taxon>
        <taxon>Thermoflavimicrobium</taxon>
    </lineage>
</organism>
<accession>A0A364K9W3</accession>
<keyword evidence="3" id="KW-1185">Reference proteome</keyword>
<gene>
    <name evidence="2" type="ORF">DL897_03365</name>
</gene>
<reference evidence="2 3" key="2">
    <citation type="submission" date="2018-06" db="EMBL/GenBank/DDBJ databases">
        <authorList>
            <person name="Zhirakovskaya E."/>
        </authorList>
    </citation>
    <scope>NUCLEOTIDE SEQUENCE [LARGE SCALE GENOMIC DNA]</scope>
    <source>
        <strain evidence="2 3">FBKL4.011</strain>
    </source>
</reference>
<dbReference type="RefSeq" id="WP_113657690.1">
    <property type="nucleotide sequence ID" value="NZ_KZ845663.1"/>
</dbReference>
<dbReference type="AlphaFoldDB" id="A0A364K9W3"/>
<dbReference type="Proteomes" id="UP000251213">
    <property type="component" value="Unassembled WGS sequence"/>
</dbReference>
<reference evidence="2 3" key="1">
    <citation type="submission" date="2018-06" db="EMBL/GenBank/DDBJ databases">
        <title>Thermoflavimicrobium daqus sp. nov., a thermophilic microbe isolated from Moutai-flavour Daqu.</title>
        <authorList>
            <person name="Wang X."/>
            <person name="Zhou H."/>
        </authorList>
    </citation>
    <scope>NUCLEOTIDE SEQUENCE [LARGE SCALE GENOMIC DNA]</scope>
    <source>
        <strain evidence="2 3">FBKL4.011</strain>
    </source>
</reference>
<evidence type="ECO:0000313" key="2">
    <source>
        <dbReference type="EMBL" id="RAL27085.1"/>
    </source>
</evidence>
<comment type="caution">
    <text evidence="2">The sequence shown here is derived from an EMBL/GenBank/DDBJ whole genome shotgun (WGS) entry which is preliminary data.</text>
</comment>
<evidence type="ECO:0000313" key="3">
    <source>
        <dbReference type="Proteomes" id="UP000251213"/>
    </source>
</evidence>
<name>A0A364K9W3_9BACL</name>
<evidence type="ECO:0000259" key="1">
    <source>
        <dbReference type="Pfam" id="PF20335"/>
    </source>
</evidence>
<dbReference type="InterPro" id="IPR046582">
    <property type="entry name" value="DUF6630"/>
</dbReference>
<dbReference type="Pfam" id="PF20335">
    <property type="entry name" value="DUF6630"/>
    <property type="match status" value="1"/>
</dbReference>